<evidence type="ECO:0000259" key="2">
    <source>
        <dbReference type="PROSITE" id="PS51186"/>
    </source>
</evidence>
<keyword evidence="3" id="KW-1185">Reference proteome</keyword>
<feature type="region of interest" description="Disordered" evidence="1">
    <location>
        <begin position="1"/>
        <end position="23"/>
    </location>
</feature>
<dbReference type="PANTHER" id="PTHR46067:SF27">
    <property type="entry name" value="ACYL-COA N-ACYLTRANSFERASES (NAT) SUPERFAMILY PROTEIN"/>
    <property type="match status" value="1"/>
</dbReference>
<evidence type="ECO:0000313" key="4">
    <source>
        <dbReference type="RefSeq" id="XP_030543429.1"/>
    </source>
</evidence>
<sequence>MEEQEQQTTHISGGRGSGGGGSGNISLRPLQLSDVDDFMAWAGDPDVARFCRFEPYTSCDDALDYIARTVLPHPYFQAICLDGRPVGQVSVTRNEARMEACRGELGYALASGYWGRGIATEAVRTAVVEVFGERPGLERVEAVVDVENKASQRVLEKAGFTREGVLRRYQVLKGRTRDVVVFSRLSTGE</sequence>
<reference evidence="4" key="2">
    <citation type="submission" date="2025-08" db="UniProtKB">
        <authorList>
            <consortium name="RefSeq"/>
        </authorList>
    </citation>
    <scope>IDENTIFICATION</scope>
    <source>
        <tissue evidence="4">Leaf</tissue>
    </source>
</reference>
<dbReference type="OrthoDB" id="630895at2759"/>
<feature type="domain" description="N-acetyltransferase" evidence="2">
    <location>
        <begin position="25"/>
        <end position="178"/>
    </location>
</feature>
<proteinExistence type="predicted"/>
<dbReference type="GeneID" id="115750303"/>
<dbReference type="AlphaFoldDB" id="A0A8B8Q8I7"/>
<name>A0A8B8Q8I7_9MYRT</name>
<organism evidence="3 4">
    <name type="scientific">Rhodamnia argentea</name>
    <dbReference type="NCBI Taxonomy" id="178133"/>
    <lineage>
        <taxon>Eukaryota</taxon>
        <taxon>Viridiplantae</taxon>
        <taxon>Streptophyta</taxon>
        <taxon>Embryophyta</taxon>
        <taxon>Tracheophyta</taxon>
        <taxon>Spermatophyta</taxon>
        <taxon>Magnoliopsida</taxon>
        <taxon>eudicotyledons</taxon>
        <taxon>Gunneridae</taxon>
        <taxon>Pentapetalae</taxon>
        <taxon>rosids</taxon>
        <taxon>malvids</taxon>
        <taxon>Myrtales</taxon>
        <taxon>Myrtaceae</taxon>
        <taxon>Myrtoideae</taxon>
        <taxon>Myrteae</taxon>
        <taxon>Australasian group</taxon>
        <taxon>Rhodamnia</taxon>
    </lineage>
</organism>
<dbReference type="KEGG" id="rarg:115750303"/>
<feature type="compositionally biased region" description="Polar residues" evidence="1">
    <location>
        <begin position="1"/>
        <end position="11"/>
    </location>
</feature>
<dbReference type="Pfam" id="PF13302">
    <property type="entry name" value="Acetyltransf_3"/>
    <property type="match status" value="1"/>
</dbReference>
<dbReference type="Gene3D" id="3.40.630.30">
    <property type="match status" value="1"/>
</dbReference>
<dbReference type="SUPFAM" id="SSF55729">
    <property type="entry name" value="Acyl-CoA N-acyltransferases (Nat)"/>
    <property type="match status" value="1"/>
</dbReference>
<dbReference type="InterPro" id="IPR016181">
    <property type="entry name" value="Acyl_CoA_acyltransferase"/>
</dbReference>
<reference evidence="3" key="1">
    <citation type="submission" date="2025-05" db="UniProtKB">
        <authorList>
            <consortium name="RefSeq"/>
        </authorList>
    </citation>
    <scope>NUCLEOTIDE SEQUENCE [LARGE SCALE GENOMIC DNA]</scope>
</reference>
<accession>A0A8B8Q8I7</accession>
<dbReference type="PROSITE" id="PS51186">
    <property type="entry name" value="GNAT"/>
    <property type="match status" value="1"/>
</dbReference>
<feature type="compositionally biased region" description="Gly residues" evidence="1">
    <location>
        <begin position="13"/>
        <end position="23"/>
    </location>
</feature>
<dbReference type="PANTHER" id="PTHR46067">
    <property type="entry name" value="ACYL-COA N-ACYLTRANSFERASES (NAT) SUPERFAMILY PROTEIN"/>
    <property type="match status" value="1"/>
</dbReference>
<dbReference type="Proteomes" id="UP000827889">
    <property type="component" value="Chromosome 1"/>
</dbReference>
<dbReference type="InterPro" id="IPR000182">
    <property type="entry name" value="GNAT_dom"/>
</dbReference>
<dbReference type="GO" id="GO:0016747">
    <property type="term" value="F:acyltransferase activity, transferring groups other than amino-acyl groups"/>
    <property type="evidence" value="ECO:0007669"/>
    <property type="project" value="InterPro"/>
</dbReference>
<evidence type="ECO:0000313" key="3">
    <source>
        <dbReference type="Proteomes" id="UP000827889"/>
    </source>
</evidence>
<protein>
    <submittedName>
        <fullName evidence="4">Uncharacterized N-acetyltransferase p20-like</fullName>
    </submittedName>
</protein>
<evidence type="ECO:0000256" key="1">
    <source>
        <dbReference type="SAM" id="MobiDB-lite"/>
    </source>
</evidence>
<gene>
    <name evidence="4" type="primary">LOC115750303</name>
</gene>
<dbReference type="RefSeq" id="XP_030543429.1">
    <property type="nucleotide sequence ID" value="XM_030687569.2"/>
</dbReference>